<evidence type="ECO:0000313" key="7">
    <source>
        <dbReference type="Proteomes" id="UP000245708"/>
    </source>
</evidence>
<feature type="region of interest" description="Disordered" evidence="4">
    <location>
        <begin position="1"/>
        <end position="20"/>
    </location>
</feature>
<gene>
    <name evidence="6" type="ORF">C7455_102126</name>
</gene>
<name>A0A316GK01_9RHOB</name>
<accession>A0A316GK01</accession>
<dbReference type="PANTHER" id="PTHR30146">
    <property type="entry name" value="LACI-RELATED TRANSCRIPTIONAL REPRESSOR"/>
    <property type="match status" value="1"/>
</dbReference>
<sequence length="89" mass="9224">MAATSVATASRALNRSGAASEEVRRRVVGAADSLDFSVDPVARSLRVRRSNAIGVMAPSIPAPVFAEAATIRSLTARRVDGLIMTIADG</sequence>
<dbReference type="Gene3D" id="1.10.260.40">
    <property type="entry name" value="lambda repressor-like DNA-binding domains"/>
    <property type="match status" value="1"/>
</dbReference>
<dbReference type="InterPro" id="IPR010982">
    <property type="entry name" value="Lambda_DNA-bd_dom_sf"/>
</dbReference>
<keyword evidence="2" id="KW-0238">DNA-binding</keyword>
<dbReference type="EMBL" id="QGGW01000002">
    <property type="protein sequence ID" value="PWK61438.1"/>
    <property type="molecule type" value="Genomic_DNA"/>
</dbReference>
<dbReference type="GO" id="GO:0003700">
    <property type="term" value="F:DNA-binding transcription factor activity"/>
    <property type="evidence" value="ECO:0007669"/>
    <property type="project" value="TreeGrafter"/>
</dbReference>
<protein>
    <submittedName>
        <fullName evidence="6">Regulatory LacI family protein</fullName>
    </submittedName>
</protein>
<evidence type="ECO:0000313" key="6">
    <source>
        <dbReference type="EMBL" id="PWK61438.1"/>
    </source>
</evidence>
<evidence type="ECO:0000259" key="5">
    <source>
        <dbReference type="PROSITE" id="PS50932"/>
    </source>
</evidence>
<dbReference type="SMART" id="SM00354">
    <property type="entry name" value="HTH_LACI"/>
    <property type="match status" value="1"/>
</dbReference>
<evidence type="ECO:0000256" key="1">
    <source>
        <dbReference type="ARBA" id="ARBA00023015"/>
    </source>
</evidence>
<feature type="compositionally biased region" description="Polar residues" evidence="4">
    <location>
        <begin position="1"/>
        <end position="13"/>
    </location>
</feature>
<evidence type="ECO:0000256" key="4">
    <source>
        <dbReference type="SAM" id="MobiDB-lite"/>
    </source>
</evidence>
<keyword evidence="7" id="KW-1185">Reference proteome</keyword>
<reference evidence="6 7" key="1">
    <citation type="submission" date="2018-05" db="EMBL/GenBank/DDBJ databases">
        <title>Genomic Encyclopedia of Type Strains, Phase IV (KMG-IV): sequencing the most valuable type-strain genomes for metagenomic binning, comparative biology and taxonomic classification.</title>
        <authorList>
            <person name="Goeker M."/>
        </authorList>
    </citation>
    <scope>NUCLEOTIDE SEQUENCE [LARGE SCALE GENOMIC DNA]</scope>
    <source>
        <strain evidence="6 7">DSM 16097</strain>
    </source>
</reference>
<dbReference type="PANTHER" id="PTHR30146:SF109">
    <property type="entry name" value="HTH-TYPE TRANSCRIPTIONAL REGULATOR GALS"/>
    <property type="match status" value="1"/>
</dbReference>
<dbReference type="SUPFAM" id="SSF47413">
    <property type="entry name" value="lambda repressor-like DNA-binding domains"/>
    <property type="match status" value="1"/>
</dbReference>
<dbReference type="Proteomes" id="UP000245708">
    <property type="component" value="Unassembled WGS sequence"/>
</dbReference>
<organism evidence="6 7">
    <name type="scientific">Roseicyclus mahoneyensis</name>
    <dbReference type="NCBI Taxonomy" id="164332"/>
    <lineage>
        <taxon>Bacteria</taxon>
        <taxon>Pseudomonadati</taxon>
        <taxon>Pseudomonadota</taxon>
        <taxon>Alphaproteobacteria</taxon>
        <taxon>Rhodobacterales</taxon>
        <taxon>Roseobacteraceae</taxon>
        <taxon>Roseicyclus</taxon>
    </lineage>
</organism>
<keyword evidence="1" id="KW-0805">Transcription regulation</keyword>
<keyword evidence="3" id="KW-0804">Transcription</keyword>
<comment type="caution">
    <text evidence="6">The sequence shown here is derived from an EMBL/GenBank/DDBJ whole genome shotgun (WGS) entry which is preliminary data.</text>
</comment>
<dbReference type="PROSITE" id="PS50932">
    <property type="entry name" value="HTH_LACI_2"/>
    <property type="match status" value="1"/>
</dbReference>
<evidence type="ECO:0000256" key="2">
    <source>
        <dbReference type="ARBA" id="ARBA00023125"/>
    </source>
</evidence>
<proteinExistence type="predicted"/>
<evidence type="ECO:0000256" key="3">
    <source>
        <dbReference type="ARBA" id="ARBA00023163"/>
    </source>
</evidence>
<feature type="domain" description="HTH lacI-type" evidence="5">
    <location>
        <begin position="1"/>
        <end position="47"/>
    </location>
</feature>
<dbReference type="InterPro" id="IPR000843">
    <property type="entry name" value="HTH_LacI"/>
</dbReference>
<dbReference type="AlphaFoldDB" id="A0A316GK01"/>
<dbReference type="GO" id="GO:0000976">
    <property type="term" value="F:transcription cis-regulatory region binding"/>
    <property type="evidence" value="ECO:0007669"/>
    <property type="project" value="TreeGrafter"/>
</dbReference>